<gene>
    <name evidence="1" type="ORF">FKW44_008860</name>
</gene>
<dbReference type="AlphaFoldDB" id="A0A7T8QUJ5"/>
<evidence type="ECO:0000313" key="2">
    <source>
        <dbReference type="Proteomes" id="UP000595437"/>
    </source>
</evidence>
<name>A0A7T8QUJ5_CALRO</name>
<keyword evidence="2" id="KW-1185">Reference proteome</keyword>
<evidence type="ECO:0000313" key="1">
    <source>
        <dbReference type="EMBL" id="QQP55609.1"/>
    </source>
</evidence>
<proteinExistence type="predicted"/>
<organism evidence="1 2">
    <name type="scientific">Caligus rogercresseyi</name>
    <name type="common">Sea louse</name>
    <dbReference type="NCBI Taxonomy" id="217165"/>
    <lineage>
        <taxon>Eukaryota</taxon>
        <taxon>Metazoa</taxon>
        <taxon>Ecdysozoa</taxon>
        <taxon>Arthropoda</taxon>
        <taxon>Crustacea</taxon>
        <taxon>Multicrustacea</taxon>
        <taxon>Hexanauplia</taxon>
        <taxon>Copepoda</taxon>
        <taxon>Siphonostomatoida</taxon>
        <taxon>Caligidae</taxon>
        <taxon>Caligus</taxon>
    </lineage>
</organism>
<reference evidence="2" key="1">
    <citation type="submission" date="2021-01" db="EMBL/GenBank/DDBJ databases">
        <title>Caligus Genome Assembly.</title>
        <authorList>
            <person name="Gallardo-Escarate C."/>
        </authorList>
    </citation>
    <scope>NUCLEOTIDE SEQUENCE [LARGE SCALE GENOMIC DNA]</scope>
</reference>
<dbReference type="EMBL" id="CP045894">
    <property type="protein sequence ID" value="QQP55609.1"/>
    <property type="molecule type" value="Genomic_DNA"/>
</dbReference>
<accession>A0A7T8QUJ5</accession>
<dbReference type="Proteomes" id="UP000595437">
    <property type="component" value="Chromosome 5"/>
</dbReference>
<sequence>MSGGNAYAIFKRLSPSFASFIHLEKMDLKIPMCSWNSTQTSGYIAEKNEW</sequence>
<protein>
    <submittedName>
        <fullName evidence="1">Uncharacterized protein</fullName>
    </submittedName>
</protein>